<dbReference type="InterPro" id="IPR036236">
    <property type="entry name" value="Znf_C2H2_sf"/>
</dbReference>
<feature type="compositionally biased region" description="Polar residues" evidence="10">
    <location>
        <begin position="170"/>
        <end position="198"/>
    </location>
</feature>
<keyword evidence="13" id="KW-1185">Reference proteome</keyword>
<feature type="region of interest" description="Disordered" evidence="10">
    <location>
        <begin position="140"/>
        <end position="203"/>
    </location>
</feature>
<feature type="domain" description="C2H2-type" evidence="11">
    <location>
        <begin position="383"/>
        <end position="412"/>
    </location>
</feature>
<evidence type="ECO:0000256" key="9">
    <source>
        <dbReference type="PROSITE-ProRule" id="PRU00042"/>
    </source>
</evidence>
<feature type="domain" description="C2H2-type" evidence="11">
    <location>
        <begin position="353"/>
        <end position="382"/>
    </location>
</feature>
<dbReference type="FunFam" id="3.30.160.60:FF:000690">
    <property type="entry name" value="Zinc finger protein 354C"/>
    <property type="match status" value="1"/>
</dbReference>
<dbReference type="PANTHER" id="PTHR14003">
    <property type="entry name" value="TRANSCRIPTIONAL REPRESSOR PROTEIN YY"/>
    <property type="match status" value="1"/>
</dbReference>
<keyword evidence="2" id="KW-0479">Metal-binding</keyword>
<dbReference type="PROSITE" id="PS00028">
    <property type="entry name" value="ZINC_FINGER_C2H2_1"/>
    <property type="match status" value="4"/>
</dbReference>
<evidence type="ECO:0000256" key="6">
    <source>
        <dbReference type="ARBA" id="ARBA00023125"/>
    </source>
</evidence>
<name>A0A5C3NAN3_9AGAM</name>
<evidence type="ECO:0000256" key="10">
    <source>
        <dbReference type="SAM" id="MobiDB-lite"/>
    </source>
</evidence>
<feature type="compositionally biased region" description="Basic and acidic residues" evidence="10">
    <location>
        <begin position="251"/>
        <end position="266"/>
    </location>
</feature>
<proteinExistence type="predicted"/>
<evidence type="ECO:0000313" key="12">
    <source>
        <dbReference type="EMBL" id="TFK54869.1"/>
    </source>
</evidence>
<dbReference type="EMBL" id="ML213505">
    <property type="protein sequence ID" value="TFK54869.1"/>
    <property type="molecule type" value="Genomic_DNA"/>
</dbReference>
<keyword evidence="6" id="KW-0238">DNA-binding</keyword>
<feature type="region of interest" description="Disordered" evidence="10">
    <location>
        <begin position="525"/>
        <end position="617"/>
    </location>
</feature>
<dbReference type="FunFam" id="3.30.160.60:FF:001450">
    <property type="entry name" value="zinc finger protein 774"/>
    <property type="match status" value="1"/>
</dbReference>
<dbReference type="GO" id="GO:0031519">
    <property type="term" value="C:PcG protein complex"/>
    <property type="evidence" value="ECO:0007669"/>
    <property type="project" value="TreeGrafter"/>
</dbReference>
<reference evidence="12 13" key="1">
    <citation type="journal article" date="2019" name="Nat. Ecol. Evol.">
        <title>Megaphylogeny resolves global patterns of mushroom evolution.</title>
        <authorList>
            <person name="Varga T."/>
            <person name="Krizsan K."/>
            <person name="Foldi C."/>
            <person name="Dima B."/>
            <person name="Sanchez-Garcia M."/>
            <person name="Sanchez-Ramirez S."/>
            <person name="Szollosi G.J."/>
            <person name="Szarkandi J.G."/>
            <person name="Papp V."/>
            <person name="Albert L."/>
            <person name="Andreopoulos W."/>
            <person name="Angelini C."/>
            <person name="Antonin V."/>
            <person name="Barry K.W."/>
            <person name="Bougher N.L."/>
            <person name="Buchanan P."/>
            <person name="Buyck B."/>
            <person name="Bense V."/>
            <person name="Catcheside P."/>
            <person name="Chovatia M."/>
            <person name="Cooper J."/>
            <person name="Damon W."/>
            <person name="Desjardin D."/>
            <person name="Finy P."/>
            <person name="Geml J."/>
            <person name="Haridas S."/>
            <person name="Hughes K."/>
            <person name="Justo A."/>
            <person name="Karasinski D."/>
            <person name="Kautmanova I."/>
            <person name="Kiss B."/>
            <person name="Kocsube S."/>
            <person name="Kotiranta H."/>
            <person name="LaButti K.M."/>
            <person name="Lechner B.E."/>
            <person name="Liimatainen K."/>
            <person name="Lipzen A."/>
            <person name="Lukacs Z."/>
            <person name="Mihaltcheva S."/>
            <person name="Morgado L.N."/>
            <person name="Niskanen T."/>
            <person name="Noordeloos M.E."/>
            <person name="Ohm R.A."/>
            <person name="Ortiz-Santana B."/>
            <person name="Ovrebo C."/>
            <person name="Racz N."/>
            <person name="Riley R."/>
            <person name="Savchenko A."/>
            <person name="Shiryaev A."/>
            <person name="Soop K."/>
            <person name="Spirin V."/>
            <person name="Szebenyi C."/>
            <person name="Tomsovsky M."/>
            <person name="Tulloss R.E."/>
            <person name="Uehling J."/>
            <person name="Grigoriev I.V."/>
            <person name="Vagvolgyi C."/>
            <person name="Papp T."/>
            <person name="Martin F.M."/>
            <person name="Miettinen O."/>
            <person name="Hibbett D.S."/>
            <person name="Nagy L.G."/>
        </authorList>
    </citation>
    <scope>NUCLEOTIDE SEQUENCE [LARGE SCALE GENOMIC DNA]</scope>
    <source>
        <strain evidence="12 13">OMC1185</strain>
    </source>
</reference>
<keyword evidence="5" id="KW-0862">Zinc</keyword>
<evidence type="ECO:0000313" key="13">
    <source>
        <dbReference type="Proteomes" id="UP000305948"/>
    </source>
</evidence>
<evidence type="ECO:0000256" key="1">
    <source>
        <dbReference type="ARBA" id="ARBA00004123"/>
    </source>
</evidence>
<dbReference type="GO" id="GO:0000978">
    <property type="term" value="F:RNA polymerase II cis-regulatory region sequence-specific DNA binding"/>
    <property type="evidence" value="ECO:0007669"/>
    <property type="project" value="TreeGrafter"/>
</dbReference>
<dbReference type="SMART" id="SM00355">
    <property type="entry name" value="ZnF_C2H2"/>
    <property type="match status" value="4"/>
</dbReference>
<protein>
    <recommendedName>
        <fullName evidence="8">pH-response transcription factor pacC/RIM101</fullName>
    </recommendedName>
</protein>
<dbReference type="Proteomes" id="UP000305948">
    <property type="component" value="Unassembled WGS sequence"/>
</dbReference>
<dbReference type="GO" id="GO:0005667">
    <property type="term" value="C:transcription regulator complex"/>
    <property type="evidence" value="ECO:0007669"/>
    <property type="project" value="TreeGrafter"/>
</dbReference>
<dbReference type="PROSITE" id="PS50157">
    <property type="entry name" value="ZINC_FINGER_C2H2_2"/>
    <property type="match status" value="4"/>
</dbReference>
<evidence type="ECO:0000259" key="11">
    <source>
        <dbReference type="PROSITE" id="PS50157"/>
    </source>
</evidence>
<dbReference type="PANTHER" id="PTHR14003:SF19">
    <property type="entry name" value="YY2 TRANSCRIPTION FACTOR"/>
    <property type="match status" value="1"/>
</dbReference>
<evidence type="ECO:0000256" key="2">
    <source>
        <dbReference type="ARBA" id="ARBA00022723"/>
    </source>
</evidence>
<dbReference type="Pfam" id="PF00096">
    <property type="entry name" value="zf-C2H2"/>
    <property type="match status" value="4"/>
</dbReference>
<dbReference type="GO" id="GO:0000981">
    <property type="term" value="F:DNA-binding transcription factor activity, RNA polymerase II-specific"/>
    <property type="evidence" value="ECO:0007669"/>
    <property type="project" value="UniProtKB-ARBA"/>
</dbReference>
<evidence type="ECO:0000256" key="4">
    <source>
        <dbReference type="ARBA" id="ARBA00022771"/>
    </source>
</evidence>
<keyword evidence="3" id="KW-0677">Repeat</keyword>
<sequence>MDPGEAVLKLSDVLRDETPSDDEHPHELSKAPSPSFDSGSATASPHQYPIHLPEDHHDPHEPFSVEMLEQEIASLLNQNASAASAALFSAAAQQRHATLQNGHGGPEDHLEEDGDIFHGFGANLSGLVAVLQAAQAQATADQHQHSLTSAPHHDHFDSIPSDADDPDVLSHSTQSLVEQTGDVQASDQDASDVFTSSNEPRDDTAAAPALLEDNPTALDSTMAHPTVSLSESHNHFHDMSDIFGHLTSELEHQEHNRQEDPVEPARHGSPPPEPMRSPLRRQTSNSSLESFRFQEPVASTSTSPWTVYDESVLLSKGKGREKSTHTCEECGKSFTRRSDRDRHLRIHTGERPHVCSHPGCGKTFIQRSALSVHERVHTGEKPHQCEYPGCGRTFGDSSSLARHRRTHANIRPYKCEDPACEKTFTRRSTLTQHMRMHDPTWEPNPDIKFSFKAKRPRLDNDAEDESLVESVRAISALFAHQAGEEGPQDSASEDEGLEARVANVSAEIAAAIAKAHAQMYATDNEDISDGSEGESGGVEPNVSGVRHGTPRGGEDSHNRATNGTDRNLPSTMPETIASRIAMVLNEQENEDGDFPIPLRTRKGKEPVAVLSGKKRRR</sequence>
<feature type="compositionally biased region" description="Basic and acidic residues" evidence="10">
    <location>
        <begin position="52"/>
        <end position="61"/>
    </location>
</feature>
<feature type="compositionally biased region" description="Polar residues" evidence="10">
    <location>
        <begin position="35"/>
        <end position="45"/>
    </location>
</feature>
<dbReference type="GO" id="GO:0000785">
    <property type="term" value="C:chromatin"/>
    <property type="evidence" value="ECO:0007669"/>
    <property type="project" value="TreeGrafter"/>
</dbReference>
<feature type="domain" description="C2H2-type" evidence="11">
    <location>
        <begin position="325"/>
        <end position="352"/>
    </location>
</feature>
<dbReference type="FunFam" id="3.30.160.60:FF:000340">
    <property type="entry name" value="zinc finger protein 473 isoform X1"/>
    <property type="match status" value="1"/>
</dbReference>
<dbReference type="STRING" id="5364.A0A5C3NAN3"/>
<evidence type="ECO:0000256" key="3">
    <source>
        <dbReference type="ARBA" id="ARBA00022737"/>
    </source>
</evidence>
<accession>A0A5C3NAN3</accession>
<feature type="compositionally biased region" description="Polar residues" evidence="10">
    <location>
        <begin position="559"/>
        <end position="573"/>
    </location>
</feature>
<keyword evidence="7" id="KW-0539">Nucleus</keyword>
<feature type="compositionally biased region" description="Polar residues" evidence="10">
    <location>
        <begin position="280"/>
        <end position="289"/>
    </location>
</feature>
<dbReference type="InterPro" id="IPR013087">
    <property type="entry name" value="Znf_C2H2_type"/>
</dbReference>
<feature type="domain" description="C2H2-type" evidence="11">
    <location>
        <begin position="413"/>
        <end position="437"/>
    </location>
</feature>
<evidence type="ECO:0000256" key="5">
    <source>
        <dbReference type="ARBA" id="ARBA00022833"/>
    </source>
</evidence>
<keyword evidence="4 9" id="KW-0863">Zinc-finger</keyword>
<gene>
    <name evidence="12" type="ORF">OE88DRAFT_971650</name>
</gene>
<feature type="region of interest" description="Disordered" evidence="10">
    <location>
        <begin position="251"/>
        <end position="296"/>
    </location>
</feature>
<comment type="subcellular location">
    <subcellularLocation>
        <location evidence="1">Nucleus</location>
    </subcellularLocation>
</comment>
<evidence type="ECO:0000256" key="8">
    <source>
        <dbReference type="ARBA" id="ARBA00039490"/>
    </source>
</evidence>
<dbReference type="GO" id="GO:0008270">
    <property type="term" value="F:zinc ion binding"/>
    <property type="evidence" value="ECO:0007669"/>
    <property type="project" value="UniProtKB-KW"/>
</dbReference>
<dbReference type="Gene3D" id="3.30.160.60">
    <property type="entry name" value="Classic Zinc Finger"/>
    <property type="match status" value="4"/>
</dbReference>
<organism evidence="12 13">
    <name type="scientific">Heliocybe sulcata</name>
    <dbReference type="NCBI Taxonomy" id="5364"/>
    <lineage>
        <taxon>Eukaryota</taxon>
        <taxon>Fungi</taxon>
        <taxon>Dikarya</taxon>
        <taxon>Basidiomycota</taxon>
        <taxon>Agaricomycotina</taxon>
        <taxon>Agaricomycetes</taxon>
        <taxon>Gloeophyllales</taxon>
        <taxon>Gloeophyllaceae</taxon>
        <taxon>Heliocybe</taxon>
    </lineage>
</organism>
<dbReference type="AlphaFoldDB" id="A0A5C3NAN3"/>
<dbReference type="FunFam" id="3.30.160.60:FF:000125">
    <property type="entry name" value="Putative zinc finger protein 143"/>
    <property type="match status" value="1"/>
</dbReference>
<feature type="region of interest" description="Disordered" evidence="10">
    <location>
        <begin position="1"/>
        <end position="61"/>
    </location>
</feature>
<feature type="compositionally biased region" description="Basic and acidic residues" evidence="10">
    <location>
        <begin position="12"/>
        <end position="29"/>
    </location>
</feature>
<dbReference type="OrthoDB" id="654211at2759"/>
<evidence type="ECO:0000256" key="7">
    <source>
        <dbReference type="ARBA" id="ARBA00023242"/>
    </source>
</evidence>
<dbReference type="SUPFAM" id="SSF57667">
    <property type="entry name" value="beta-beta-alpha zinc fingers"/>
    <property type="match status" value="2"/>
</dbReference>